<organism evidence="1 2">
    <name type="scientific">Paramagnetospirillum marisnigri</name>
    <dbReference type="NCBI Taxonomy" id="1285242"/>
    <lineage>
        <taxon>Bacteria</taxon>
        <taxon>Pseudomonadati</taxon>
        <taxon>Pseudomonadota</taxon>
        <taxon>Alphaproteobacteria</taxon>
        <taxon>Rhodospirillales</taxon>
        <taxon>Magnetospirillaceae</taxon>
        <taxon>Paramagnetospirillum</taxon>
    </lineage>
</organism>
<keyword evidence="2" id="KW-1185">Reference proteome</keyword>
<name>A0A178MKQ9_9PROT</name>
<gene>
    <name evidence="1" type="ORF">A6A04_03910</name>
</gene>
<evidence type="ECO:0008006" key="3">
    <source>
        <dbReference type="Google" id="ProtNLM"/>
    </source>
</evidence>
<dbReference type="STRING" id="1285242.A6A04_03910"/>
<reference evidence="1 2" key="1">
    <citation type="submission" date="2016-04" db="EMBL/GenBank/DDBJ databases">
        <title>Draft genome sequence of freshwater magnetotactic bacteria Magnetospirillum marisnigri SP-1 and Magnetospirillum moscoviense BB-1.</title>
        <authorList>
            <person name="Koziaeva V."/>
            <person name="Dziuba M.V."/>
            <person name="Ivanov T.M."/>
            <person name="Kuznetsov B."/>
            <person name="Grouzdev D.S."/>
        </authorList>
    </citation>
    <scope>NUCLEOTIDE SEQUENCE [LARGE SCALE GENOMIC DNA]</scope>
    <source>
        <strain evidence="1 2">SP-1</strain>
    </source>
</reference>
<protein>
    <recommendedName>
        <fullName evidence="3">Porin domain-containing protein</fullName>
    </recommendedName>
</protein>
<proteinExistence type="predicted"/>
<dbReference type="AlphaFoldDB" id="A0A178MKQ9"/>
<comment type="caution">
    <text evidence="1">The sequence shown here is derived from an EMBL/GenBank/DDBJ whole genome shotgun (WGS) entry which is preliminary data.</text>
</comment>
<dbReference type="Proteomes" id="UP000078428">
    <property type="component" value="Unassembled WGS sequence"/>
</dbReference>
<accession>A0A178MKQ9</accession>
<evidence type="ECO:0000313" key="2">
    <source>
        <dbReference type="Proteomes" id="UP000078428"/>
    </source>
</evidence>
<evidence type="ECO:0000313" key="1">
    <source>
        <dbReference type="EMBL" id="OAN49270.1"/>
    </source>
</evidence>
<sequence>MASCLRHLTTGIIAPEHVGVHGLLDAGMEAVKLHLAVFGNDTIEFYQASGKYNLGPGVDVLATLGYANYKDERKGTMGVSDAAYENSGFAAMTGLSLAF</sequence>
<dbReference type="EMBL" id="LWQT01000066">
    <property type="protein sequence ID" value="OAN49270.1"/>
    <property type="molecule type" value="Genomic_DNA"/>
</dbReference>